<dbReference type="Gene3D" id="3.10.20.320">
    <property type="entry name" value="Putative peptidoglycan bound protein (lpxtg motif)"/>
    <property type="match status" value="1"/>
</dbReference>
<dbReference type="KEGG" id="pce:PECL_624"/>
<name>G8PCD5_PEDCP</name>
<evidence type="ECO:0000256" key="1">
    <source>
        <dbReference type="ARBA" id="ARBA00022729"/>
    </source>
</evidence>
<feature type="region of interest" description="Disordered" evidence="3">
    <location>
        <begin position="43"/>
        <end position="163"/>
    </location>
</feature>
<evidence type="ECO:0000259" key="5">
    <source>
        <dbReference type="Pfam" id="PF06458"/>
    </source>
</evidence>
<feature type="compositionally biased region" description="Polar residues" evidence="3">
    <location>
        <begin position="152"/>
        <end position="163"/>
    </location>
</feature>
<dbReference type="InterPro" id="IPR032675">
    <property type="entry name" value="LRR_dom_sf"/>
</dbReference>
<dbReference type="EMBL" id="CP003137">
    <property type="protein sequence ID" value="AEV94920.1"/>
    <property type="molecule type" value="Genomic_DNA"/>
</dbReference>
<dbReference type="Proteomes" id="UP000005444">
    <property type="component" value="Chromosome"/>
</dbReference>
<dbReference type="Pfam" id="PF19258">
    <property type="entry name" value="KxYKxGKxW_sig"/>
    <property type="match status" value="1"/>
</dbReference>
<evidence type="ECO:0000256" key="3">
    <source>
        <dbReference type="SAM" id="MobiDB-lite"/>
    </source>
</evidence>
<protein>
    <submittedName>
        <fullName evidence="7">KxYKxGKxW signal peptide domain protein</fullName>
    </submittedName>
</protein>
<dbReference type="AlphaFoldDB" id="G8PCD5"/>
<keyword evidence="8" id="KW-1185">Reference proteome</keyword>
<feature type="compositionally biased region" description="Low complexity" evidence="3">
    <location>
        <begin position="43"/>
        <end position="83"/>
    </location>
</feature>
<feature type="domain" description="MucBP" evidence="5">
    <location>
        <begin position="717"/>
        <end position="785"/>
    </location>
</feature>
<dbReference type="Pfam" id="PF03382">
    <property type="entry name" value="DUF285"/>
    <property type="match status" value="2"/>
</dbReference>
<dbReference type="InterPro" id="IPR005046">
    <property type="entry name" value="DUF285"/>
</dbReference>
<dbReference type="InterPro" id="IPR041495">
    <property type="entry name" value="Mub_B2"/>
</dbReference>
<sequence length="965" mass="102314">MDTKKHYKLYKAGKQWLIAAITTIGIFGAMGVASAHADTVTNQTDTTTQTTPSSNSVASSSATSSFQSQSSSETSTSGTATNSQNSKATSLSSFETATNSSAASSSPAVQNSAASSSTTTSSMTTTKAVSSSNTADSSTSSQAGTVSSTASNTAVPASSSSTNSIVKSGVFGTSAWDIDSQGDLNIHAGVLGSSTDAGKWNGITSNNINTINIDQGVVANADSSYLFSDDNAAGVNSSLTKFNGLENLDTSNVSDMSYMFSGLNSITELDLTKFNTSKVTNMRYMFAGALTQTGFVGNSQIKNINVSSFDTSKVTTMEGMFAELASLQSLNLSNFNTKNVTNMLGMFSFDVELKTLNVTNFDTSHVTTTQGMFWGTSALETIDVANWDVSNVTDMSFMFATNSNLKTLDVSNWNVSSLTNAMMLFAGSPKLSNIDITKWVAPHLKDITGMFGWSGVTSLDLSNFDMPTVIKNGGPSDLALVFYGYLDGLKAVTLGSKSIINLNESEFGVNPSYGQVVLDFNGNPTNYAYGADGKVGYQAVGTGTIDNPNGPVYTWQEMNALYQNGGPVETYVLAEHAIQPTTVNEIFTADDGSISSGSHLVLDNNTVLNGNSQQQIISNSNNNFQFQMPPLSLNNGEYVLDTDLSHSKITVLDSLTGNVSADMNFEQFASYPNVQGSDANSLLSSILSELSKGIQTSNQSSSTINVTYNYIHQVAAPITVNYVDDQGKVLATDTATYPNGQFINESYTTTQKSIDGYTFKQLSSDSLTASGVLNSTGGTVTYVYTQDVSQPITLNVIDTDTGQILNSTDFSGDLNDSLTIQDSDYIPAQYHLATGDELNGQAQLQDSSYTWTTAPQTLNIYVSGDKSTVTQTRNVTRTIKFITPDNETSFGDITETVQLSRDVTTDLATGAVVKTTDWAAAGSDAWRGITIPTIDGYHTSITVLPAQTVTGTTANSIIQIKYIAN</sequence>
<accession>G8PCD5</accession>
<evidence type="ECO:0000259" key="6">
    <source>
        <dbReference type="Pfam" id="PF17966"/>
    </source>
</evidence>
<dbReference type="PATRIC" id="fig|701521.8.peg.596"/>
<proteinExistence type="predicted"/>
<dbReference type="NCBIfam" id="TIGR03715">
    <property type="entry name" value="KxYKxGKxW"/>
    <property type="match status" value="1"/>
</dbReference>
<evidence type="ECO:0000256" key="2">
    <source>
        <dbReference type="ARBA" id="ARBA00022737"/>
    </source>
</evidence>
<dbReference type="RefSeq" id="WP_014215117.1">
    <property type="nucleotide sequence ID" value="NC_016605.1"/>
</dbReference>
<dbReference type="Pfam" id="PF06458">
    <property type="entry name" value="MucBP"/>
    <property type="match status" value="1"/>
</dbReference>
<keyword evidence="2" id="KW-0677">Repeat</keyword>
<dbReference type="HOGENOM" id="CLU_307335_0_0_9"/>
<feature type="compositionally biased region" description="Low complexity" evidence="3">
    <location>
        <begin position="92"/>
        <end position="151"/>
    </location>
</feature>
<dbReference type="Pfam" id="PF17966">
    <property type="entry name" value="Muc_B2"/>
    <property type="match status" value="1"/>
</dbReference>
<evidence type="ECO:0000313" key="7">
    <source>
        <dbReference type="EMBL" id="AEV94920.1"/>
    </source>
</evidence>
<evidence type="ECO:0000256" key="4">
    <source>
        <dbReference type="SAM" id="SignalP"/>
    </source>
</evidence>
<dbReference type="InterPro" id="IPR011889">
    <property type="entry name" value="Liste_lipo_26"/>
</dbReference>
<feature type="chain" id="PRO_5038957654" evidence="4">
    <location>
        <begin position="38"/>
        <end position="965"/>
    </location>
</feature>
<dbReference type="InterPro" id="IPR022263">
    <property type="entry name" value="KxYKxGKxW"/>
</dbReference>
<dbReference type="InterPro" id="IPR009459">
    <property type="entry name" value="MucBP_dom"/>
</dbReference>
<feature type="domain" description="Mub B2-like" evidence="6">
    <location>
        <begin position="868"/>
        <end position="964"/>
    </location>
</feature>
<gene>
    <name evidence="7" type="ordered locus">PECL_624</name>
</gene>
<dbReference type="eggNOG" id="COG4886">
    <property type="taxonomic scope" value="Bacteria"/>
</dbReference>
<feature type="signal peptide" evidence="4">
    <location>
        <begin position="1"/>
        <end position="37"/>
    </location>
</feature>
<dbReference type="SUPFAM" id="SSF52058">
    <property type="entry name" value="L domain-like"/>
    <property type="match status" value="1"/>
</dbReference>
<dbReference type="Gene3D" id="3.80.10.10">
    <property type="entry name" value="Ribonuclease Inhibitor"/>
    <property type="match status" value="1"/>
</dbReference>
<evidence type="ECO:0000313" key="8">
    <source>
        <dbReference type="Proteomes" id="UP000005444"/>
    </source>
</evidence>
<keyword evidence="1 4" id="KW-0732">Signal</keyword>
<reference evidence="7 8" key="1">
    <citation type="journal article" date="2012" name="J. Bacteriol.">
        <title>Complete Genome Sequence of the Beer Spoilage Organism Pediococcus claussenii ATCC BAA-344T.</title>
        <authorList>
            <person name="Pittet V."/>
            <person name="Abegunde T."/>
            <person name="Marfleet T."/>
            <person name="Haakensen M."/>
            <person name="Morrow K."/>
            <person name="Jayaprakash T."/>
            <person name="Schroeder K."/>
            <person name="Trost B."/>
            <person name="Byrns S."/>
            <person name="Bergsveinson J."/>
            <person name="Kusalik A."/>
            <person name="Ziola B."/>
        </authorList>
    </citation>
    <scope>NUCLEOTIDE SEQUENCE [LARGE SCALE GENOMIC DNA]</scope>
    <source>
        <strain evidence="7 8">ATCC BAA-344</strain>
    </source>
</reference>
<organism evidence="7 8">
    <name type="scientific">Pediococcus claussenii (strain ATCC BAA-344 / DSM 14800 / JCM 18046 / KCTC 3811 / LMG 21948 / P06)</name>
    <dbReference type="NCBI Taxonomy" id="701521"/>
    <lineage>
        <taxon>Bacteria</taxon>
        <taxon>Bacillati</taxon>
        <taxon>Bacillota</taxon>
        <taxon>Bacilli</taxon>
        <taxon>Lactobacillales</taxon>
        <taxon>Lactobacillaceae</taxon>
        <taxon>Pediococcus</taxon>
    </lineage>
</organism>
<dbReference type="NCBIfam" id="TIGR02167">
    <property type="entry name" value="Liste_lipo_26"/>
    <property type="match status" value="6"/>
</dbReference>
<dbReference type="Gene3D" id="2.60.40.4300">
    <property type="match status" value="1"/>
</dbReference>